<feature type="transmembrane region" description="Helical" evidence="8">
    <location>
        <begin position="326"/>
        <end position="346"/>
    </location>
</feature>
<evidence type="ECO:0000256" key="1">
    <source>
        <dbReference type="ARBA" id="ARBA00004651"/>
    </source>
</evidence>
<evidence type="ECO:0000256" key="4">
    <source>
        <dbReference type="ARBA" id="ARBA00022692"/>
    </source>
</evidence>
<feature type="transmembrane region" description="Helical" evidence="8">
    <location>
        <begin position="352"/>
        <end position="375"/>
    </location>
</feature>
<dbReference type="PANTHER" id="PTHR42718">
    <property type="entry name" value="MAJOR FACILITATOR SUPERFAMILY MULTIDRUG TRANSPORTER MFSC"/>
    <property type="match status" value="1"/>
</dbReference>
<keyword evidence="3" id="KW-1003">Cell membrane</keyword>
<keyword evidence="4 8" id="KW-0812">Transmembrane</keyword>
<dbReference type="InterPro" id="IPR011701">
    <property type="entry name" value="MFS"/>
</dbReference>
<feature type="transmembrane region" description="Helical" evidence="8">
    <location>
        <begin position="168"/>
        <end position="189"/>
    </location>
</feature>
<keyword evidence="11" id="KW-1185">Reference proteome</keyword>
<dbReference type="SUPFAM" id="SSF103473">
    <property type="entry name" value="MFS general substrate transporter"/>
    <property type="match status" value="1"/>
</dbReference>
<feature type="transmembrane region" description="Helical" evidence="8">
    <location>
        <begin position="396"/>
        <end position="416"/>
    </location>
</feature>
<feature type="transmembrane region" description="Helical" evidence="8">
    <location>
        <begin position="201"/>
        <end position="223"/>
    </location>
</feature>
<evidence type="ECO:0000256" key="6">
    <source>
        <dbReference type="ARBA" id="ARBA00023136"/>
    </source>
</evidence>
<dbReference type="Proteomes" id="UP001165269">
    <property type="component" value="Unassembled WGS sequence"/>
</dbReference>
<dbReference type="EMBL" id="JALDAY010000027">
    <property type="protein sequence ID" value="MCI3279343.1"/>
    <property type="molecule type" value="Genomic_DNA"/>
</dbReference>
<dbReference type="PANTHER" id="PTHR42718:SF46">
    <property type="entry name" value="BLR6921 PROTEIN"/>
    <property type="match status" value="1"/>
</dbReference>
<feature type="transmembrane region" description="Helical" evidence="8">
    <location>
        <begin position="140"/>
        <end position="162"/>
    </location>
</feature>
<proteinExistence type="predicted"/>
<dbReference type="Pfam" id="PF07690">
    <property type="entry name" value="MFS_1"/>
    <property type="match status" value="1"/>
</dbReference>
<feature type="domain" description="Major facilitator superfamily (MFS) profile" evidence="9">
    <location>
        <begin position="12"/>
        <end position="447"/>
    </location>
</feature>
<comment type="caution">
    <text evidence="10">The sequence shown here is derived from an EMBL/GenBank/DDBJ whole genome shotgun (WGS) entry which is preliminary data.</text>
</comment>
<dbReference type="Gene3D" id="1.20.1720.10">
    <property type="entry name" value="Multidrug resistance protein D"/>
    <property type="match status" value="1"/>
</dbReference>
<dbReference type="CDD" id="cd17321">
    <property type="entry name" value="MFS_MMR_MDR_like"/>
    <property type="match status" value="1"/>
</dbReference>
<keyword evidence="5 8" id="KW-1133">Transmembrane helix</keyword>
<dbReference type="InterPro" id="IPR020846">
    <property type="entry name" value="MFS_dom"/>
</dbReference>
<organism evidence="10 11">
    <name type="scientific">Streptomyces cylindrosporus</name>
    <dbReference type="NCBI Taxonomy" id="2927583"/>
    <lineage>
        <taxon>Bacteria</taxon>
        <taxon>Bacillati</taxon>
        <taxon>Actinomycetota</taxon>
        <taxon>Actinomycetes</taxon>
        <taxon>Kitasatosporales</taxon>
        <taxon>Streptomycetaceae</taxon>
        <taxon>Streptomyces</taxon>
    </lineage>
</organism>
<name>A0ABS9YPY5_9ACTN</name>
<keyword evidence="6 8" id="KW-0472">Membrane</keyword>
<feature type="transmembrane region" description="Helical" evidence="8">
    <location>
        <begin position="229"/>
        <end position="247"/>
    </location>
</feature>
<keyword evidence="2" id="KW-0813">Transport</keyword>
<evidence type="ECO:0000259" key="9">
    <source>
        <dbReference type="PROSITE" id="PS50850"/>
    </source>
</evidence>
<gene>
    <name evidence="10" type="ORF">MQP27_50580</name>
</gene>
<evidence type="ECO:0000256" key="7">
    <source>
        <dbReference type="ARBA" id="ARBA00023251"/>
    </source>
</evidence>
<sequence length="463" mass="47169">MTTATDAGRQGLLFVLAGNMLIDALEVSTLVVAMPSIAADLRLTPLAVQWTMTAFALGFGGLMLFGTRLVELLGRRRVYLAGLLLFAAASVVGALSGGPELLAATRFVKGFCVALTAPTGLAIISTAFEEGPARQKAVSVYSFFGACGFTAGLLLSGVLTSVSWRWTLAFPAPAVLVLFAFCLRLIPAGPTGPAAAGPRRFDAAGATALAGASAALVCAIVSAGSALRTGIALAALAVLAAAFPAVERRSPRPLVEAGAVTNGPLIRSALGGAAFNGSYLGLLFVATFQLQARQGWSPPVTALALLPASLPLALTSLRSGRLVRRFGGPPLIAAGAFLAFLGYLVYPRQHPPQSYAVDVLPTLLLVGAGFVLAFAPLNMQAASGVPAELRPMAGGVFQAAVQTGAAVTVSSVAVLSERSGDGAALRFVAVLSALGLLVALTGLRPRRPARTAAPRSSASELRR</sequence>
<feature type="transmembrane region" description="Helical" evidence="8">
    <location>
        <begin position="46"/>
        <end position="66"/>
    </location>
</feature>
<comment type="subcellular location">
    <subcellularLocation>
        <location evidence="1">Cell membrane</location>
        <topology evidence="1">Multi-pass membrane protein</topology>
    </subcellularLocation>
</comment>
<feature type="transmembrane region" description="Helical" evidence="8">
    <location>
        <begin position="422"/>
        <end position="443"/>
    </location>
</feature>
<protein>
    <submittedName>
        <fullName evidence="10">MFS transporter</fullName>
    </submittedName>
</protein>
<feature type="transmembrane region" description="Helical" evidence="8">
    <location>
        <begin position="268"/>
        <end position="290"/>
    </location>
</feature>
<accession>A0ABS9YPY5</accession>
<feature type="transmembrane region" description="Helical" evidence="8">
    <location>
        <begin position="296"/>
        <end position="314"/>
    </location>
</feature>
<reference evidence="10" key="1">
    <citation type="submission" date="2022-03" db="EMBL/GenBank/DDBJ databases">
        <title>Streptomyces 7R015 and 7R016 isolated from Barleria lupulina in Thailand.</title>
        <authorList>
            <person name="Kanchanasin P."/>
            <person name="Phongsopitanun W."/>
            <person name="Tanasupawat S."/>
        </authorList>
    </citation>
    <scope>NUCLEOTIDE SEQUENCE</scope>
    <source>
        <strain evidence="10">7R015</strain>
    </source>
</reference>
<evidence type="ECO:0000313" key="10">
    <source>
        <dbReference type="EMBL" id="MCI3279343.1"/>
    </source>
</evidence>
<dbReference type="Gene3D" id="1.20.1250.20">
    <property type="entry name" value="MFS general substrate transporter like domains"/>
    <property type="match status" value="1"/>
</dbReference>
<evidence type="ECO:0000256" key="5">
    <source>
        <dbReference type="ARBA" id="ARBA00022989"/>
    </source>
</evidence>
<dbReference type="InterPro" id="IPR036259">
    <property type="entry name" value="MFS_trans_sf"/>
</dbReference>
<evidence type="ECO:0000256" key="8">
    <source>
        <dbReference type="SAM" id="Phobius"/>
    </source>
</evidence>
<dbReference type="PROSITE" id="PS50850">
    <property type="entry name" value="MFS"/>
    <property type="match status" value="1"/>
</dbReference>
<evidence type="ECO:0000256" key="2">
    <source>
        <dbReference type="ARBA" id="ARBA00022448"/>
    </source>
</evidence>
<dbReference type="RefSeq" id="WP_242779417.1">
    <property type="nucleotide sequence ID" value="NZ_JALDAY010000027.1"/>
</dbReference>
<evidence type="ECO:0000256" key="3">
    <source>
        <dbReference type="ARBA" id="ARBA00022475"/>
    </source>
</evidence>
<keyword evidence="7" id="KW-0046">Antibiotic resistance</keyword>
<evidence type="ECO:0000313" key="11">
    <source>
        <dbReference type="Proteomes" id="UP001165269"/>
    </source>
</evidence>
<feature type="transmembrane region" description="Helical" evidence="8">
    <location>
        <begin position="12"/>
        <end position="34"/>
    </location>
</feature>
<feature type="transmembrane region" description="Helical" evidence="8">
    <location>
        <begin position="78"/>
        <end position="95"/>
    </location>
</feature>